<dbReference type="InterPro" id="IPR011055">
    <property type="entry name" value="Dup_hybrid_motif"/>
</dbReference>
<dbReference type="PANTHER" id="PTHR21666:SF270">
    <property type="entry name" value="MUREIN HYDROLASE ACTIVATOR ENVC"/>
    <property type="match status" value="1"/>
</dbReference>
<feature type="domain" description="M23ase beta-sheet core" evidence="2">
    <location>
        <begin position="197"/>
        <end position="300"/>
    </location>
</feature>
<dbReference type="AlphaFoldDB" id="A0A9D2SIP6"/>
<dbReference type="SUPFAM" id="SSF51261">
    <property type="entry name" value="Duplicated hybrid motif"/>
    <property type="match status" value="1"/>
</dbReference>
<dbReference type="Gene3D" id="2.70.70.10">
    <property type="entry name" value="Glucose Permease (Domain IIA)"/>
    <property type="match status" value="1"/>
</dbReference>
<protein>
    <submittedName>
        <fullName evidence="3">M23 family metallopeptidase</fullName>
    </submittedName>
</protein>
<dbReference type="EMBL" id="DWWT01000049">
    <property type="protein sequence ID" value="HJC06488.1"/>
    <property type="molecule type" value="Genomic_DNA"/>
</dbReference>
<evidence type="ECO:0000313" key="3">
    <source>
        <dbReference type="EMBL" id="HJC06488.1"/>
    </source>
</evidence>
<evidence type="ECO:0000313" key="4">
    <source>
        <dbReference type="Proteomes" id="UP000823910"/>
    </source>
</evidence>
<feature type="region of interest" description="Disordered" evidence="1">
    <location>
        <begin position="167"/>
        <end position="201"/>
    </location>
</feature>
<reference evidence="3" key="2">
    <citation type="submission" date="2021-04" db="EMBL/GenBank/DDBJ databases">
        <authorList>
            <person name="Gilroy R."/>
        </authorList>
    </citation>
    <scope>NUCLEOTIDE SEQUENCE</scope>
    <source>
        <strain evidence="3">CHK180-15479</strain>
    </source>
</reference>
<organism evidence="3 4">
    <name type="scientific">Candidatus Enterocloster excrementipullorum</name>
    <dbReference type="NCBI Taxonomy" id="2838559"/>
    <lineage>
        <taxon>Bacteria</taxon>
        <taxon>Bacillati</taxon>
        <taxon>Bacillota</taxon>
        <taxon>Clostridia</taxon>
        <taxon>Lachnospirales</taxon>
        <taxon>Lachnospiraceae</taxon>
        <taxon>Enterocloster</taxon>
    </lineage>
</organism>
<dbReference type="Pfam" id="PF01551">
    <property type="entry name" value="Peptidase_M23"/>
    <property type="match status" value="1"/>
</dbReference>
<dbReference type="Proteomes" id="UP000823910">
    <property type="component" value="Unassembled WGS sequence"/>
</dbReference>
<accession>A0A9D2SIP6</accession>
<dbReference type="InterPro" id="IPR016047">
    <property type="entry name" value="M23ase_b-sheet_dom"/>
</dbReference>
<evidence type="ECO:0000256" key="1">
    <source>
        <dbReference type="SAM" id="MobiDB-lite"/>
    </source>
</evidence>
<dbReference type="InterPro" id="IPR050570">
    <property type="entry name" value="Cell_wall_metabolism_enzyme"/>
</dbReference>
<name>A0A9D2SIP6_9FIRM</name>
<proteinExistence type="predicted"/>
<dbReference type="GO" id="GO:0004222">
    <property type="term" value="F:metalloendopeptidase activity"/>
    <property type="evidence" value="ECO:0007669"/>
    <property type="project" value="TreeGrafter"/>
</dbReference>
<reference evidence="3" key="1">
    <citation type="journal article" date="2021" name="PeerJ">
        <title>Extensive microbial diversity within the chicken gut microbiome revealed by metagenomics and culture.</title>
        <authorList>
            <person name="Gilroy R."/>
            <person name="Ravi A."/>
            <person name="Getino M."/>
            <person name="Pursley I."/>
            <person name="Horton D.L."/>
            <person name="Alikhan N.F."/>
            <person name="Baker D."/>
            <person name="Gharbi K."/>
            <person name="Hall N."/>
            <person name="Watson M."/>
            <person name="Adriaenssens E.M."/>
            <person name="Foster-Nyarko E."/>
            <person name="Jarju S."/>
            <person name="Secka A."/>
            <person name="Antonio M."/>
            <person name="Oren A."/>
            <person name="Chaudhuri R.R."/>
            <person name="La Ragione R."/>
            <person name="Hildebrand F."/>
            <person name="Pallen M.J."/>
        </authorList>
    </citation>
    <scope>NUCLEOTIDE SEQUENCE</scope>
    <source>
        <strain evidence="3">CHK180-15479</strain>
    </source>
</reference>
<evidence type="ECO:0000259" key="2">
    <source>
        <dbReference type="Pfam" id="PF01551"/>
    </source>
</evidence>
<dbReference type="PANTHER" id="PTHR21666">
    <property type="entry name" value="PEPTIDASE-RELATED"/>
    <property type="match status" value="1"/>
</dbReference>
<gene>
    <name evidence="3" type="ORF">H9704_10105</name>
</gene>
<dbReference type="CDD" id="cd12797">
    <property type="entry name" value="M23_peptidase"/>
    <property type="match status" value="1"/>
</dbReference>
<comment type="caution">
    <text evidence="3">The sequence shown here is derived from an EMBL/GenBank/DDBJ whole genome shotgun (WGS) entry which is preliminary data.</text>
</comment>
<sequence>MPFLTRLAVRRRPAGRRFLRRPQGGTFALWALLFVLAFFQCVITRYLRENPDYYQIGPYAWESAGFRAMKLGEGAAALEELDPARIAGLMAEESYDLTGRTREEILNMDSAFRQIRPRDFEKLAEAYGRVFGDLEYFPVPASLNPDTPDVTYQDGWMDGREYVGGDSAGKLDESAQTENGVQEGDTEAGAGQEASRSHEGCDVMAGGQPRGFYPVVSMSDGVVEKMGWLELGGWRLGIRTPKGAYLYYAHLYRYAEELKEGDQVRAGQLLGFMGDSGYGPEGTVGQFPVHLHVGIYIGTEHYEEMSVNPYWLLRFLQKRRVVYNY</sequence>